<evidence type="ECO:0000256" key="2">
    <source>
        <dbReference type="SAM" id="SignalP"/>
    </source>
</evidence>
<comment type="caution">
    <text evidence="3">The sequence shown here is derived from an EMBL/GenBank/DDBJ whole genome shotgun (WGS) entry which is preliminary data.</text>
</comment>
<name>A0AAJ0B582_9PEZI</name>
<protein>
    <submittedName>
        <fullName evidence="3">Uncharacterized protein</fullName>
    </submittedName>
</protein>
<dbReference type="AlphaFoldDB" id="A0AAJ0B582"/>
<keyword evidence="4" id="KW-1185">Reference proteome</keyword>
<evidence type="ECO:0000313" key="4">
    <source>
        <dbReference type="Proteomes" id="UP001239445"/>
    </source>
</evidence>
<keyword evidence="2" id="KW-0732">Signal</keyword>
<evidence type="ECO:0000256" key="1">
    <source>
        <dbReference type="SAM" id="Phobius"/>
    </source>
</evidence>
<accession>A0AAJ0B582</accession>
<gene>
    <name evidence="3" type="ORF">QBC47DRAFT_120292</name>
</gene>
<proteinExistence type="predicted"/>
<evidence type="ECO:0000313" key="3">
    <source>
        <dbReference type="EMBL" id="KAK1750618.1"/>
    </source>
</evidence>
<keyword evidence="1" id="KW-1133">Transmembrane helix</keyword>
<dbReference type="Proteomes" id="UP001239445">
    <property type="component" value="Unassembled WGS sequence"/>
</dbReference>
<reference evidence="3" key="1">
    <citation type="submission" date="2023-06" db="EMBL/GenBank/DDBJ databases">
        <title>Genome-scale phylogeny and comparative genomics of the fungal order Sordariales.</title>
        <authorList>
            <consortium name="Lawrence Berkeley National Laboratory"/>
            <person name="Hensen N."/>
            <person name="Bonometti L."/>
            <person name="Westerberg I."/>
            <person name="Brannstrom I.O."/>
            <person name="Guillou S."/>
            <person name="Cros-Aarteil S."/>
            <person name="Calhoun S."/>
            <person name="Haridas S."/>
            <person name="Kuo A."/>
            <person name="Mondo S."/>
            <person name="Pangilinan J."/>
            <person name="Riley R."/>
            <person name="Labutti K."/>
            <person name="Andreopoulos B."/>
            <person name="Lipzen A."/>
            <person name="Chen C."/>
            <person name="Yanf M."/>
            <person name="Daum C."/>
            <person name="Ng V."/>
            <person name="Clum A."/>
            <person name="Steindorff A."/>
            <person name="Ohm R."/>
            <person name="Martin F."/>
            <person name="Silar P."/>
            <person name="Natvig D."/>
            <person name="Lalanne C."/>
            <person name="Gautier V."/>
            <person name="Ament-Velasquez S.L."/>
            <person name="Kruys A."/>
            <person name="Hutchinson M.I."/>
            <person name="Powell A.J."/>
            <person name="Barry K."/>
            <person name="Miller A.N."/>
            <person name="Grigoriev I.V."/>
            <person name="Debuchy R."/>
            <person name="Gladieux P."/>
            <person name="Thoren M.H."/>
            <person name="Johannesson H."/>
        </authorList>
    </citation>
    <scope>NUCLEOTIDE SEQUENCE</scope>
    <source>
        <strain evidence="3">PSN4</strain>
    </source>
</reference>
<organism evidence="3 4">
    <name type="scientific">Echria macrotheca</name>
    <dbReference type="NCBI Taxonomy" id="438768"/>
    <lineage>
        <taxon>Eukaryota</taxon>
        <taxon>Fungi</taxon>
        <taxon>Dikarya</taxon>
        <taxon>Ascomycota</taxon>
        <taxon>Pezizomycotina</taxon>
        <taxon>Sordariomycetes</taxon>
        <taxon>Sordariomycetidae</taxon>
        <taxon>Sordariales</taxon>
        <taxon>Schizotheciaceae</taxon>
        <taxon>Echria</taxon>
    </lineage>
</organism>
<feature type="signal peptide" evidence="2">
    <location>
        <begin position="1"/>
        <end position="17"/>
    </location>
</feature>
<feature type="transmembrane region" description="Helical" evidence="1">
    <location>
        <begin position="132"/>
        <end position="155"/>
    </location>
</feature>
<keyword evidence="1" id="KW-0812">Transmembrane</keyword>
<dbReference type="EMBL" id="MU839846">
    <property type="protein sequence ID" value="KAK1750618.1"/>
    <property type="molecule type" value="Genomic_DNA"/>
</dbReference>
<keyword evidence="1" id="KW-0472">Membrane</keyword>
<sequence>MHLNEGFILLFPRSCWTALCLSVGPWGSLEHFLAFTPCCFLDLHPSCSCRHLRSVFYGVCVCRESWFCLLAEIFDNCFYSLIPIRMRRDGMIGMIRVTGEFKVRSRRGGGGGGGGGGKQEAESCRTGRLRSFLGALVPWGLFFFLSFLFCCPFFPRIT</sequence>
<feature type="chain" id="PRO_5042509733" evidence="2">
    <location>
        <begin position="18"/>
        <end position="158"/>
    </location>
</feature>